<organism evidence="4 5">
    <name type="scientific">Hapsidospora chrysogenum (strain ATCC 11550 / CBS 779.69 / DSM 880 / IAM 14645 / JCM 23072 / IMI 49137)</name>
    <name type="common">Acremonium chrysogenum</name>
    <dbReference type="NCBI Taxonomy" id="857340"/>
    <lineage>
        <taxon>Eukaryota</taxon>
        <taxon>Fungi</taxon>
        <taxon>Dikarya</taxon>
        <taxon>Ascomycota</taxon>
        <taxon>Pezizomycotina</taxon>
        <taxon>Sordariomycetes</taxon>
        <taxon>Hypocreomycetidae</taxon>
        <taxon>Hypocreales</taxon>
        <taxon>Bionectriaceae</taxon>
        <taxon>Hapsidospora</taxon>
    </lineage>
</organism>
<dbReference type="EMBL" id="JPKY01000022">
    <property type="protein sequence ID" value="KFH46197.1"/>
    <property type="molecule type" value="Genomic_DNA"/>
</dbReference>
<dbReference type="AlphaFoldDB" id="A0A086TA15"/>
<reference evidence="5" key="1">
    <citation type="journal article" date="2014" name="Genome Announc.">
        <title>Genome sequence and annotation of Acremonium chrysogenum, producer of the beta-lactam antibiotic cephalosporin C.</title>
        <authorList>
            <person name="Terfehr D."/>
            <person name="Dahlmann T.A."/>
            <person name="Specht T."/>
            <person name="Zadra I."/>
            <person name="Kuernsteiner H."/>
            <person name="Kueck U."/>
        </authorList>
    </citation>
    <scope>NUCLEOTIDE SEQUENCE [LARGE SCALE GENOMIC DNA]</scope>
    <source>
        <strain evidence="5">ATCC 11550 / CBS 779.69 / DSM 880 / IAM 14645 / JCM 23072 / IMI 49137</strain>
    </source>
</reference>
<accession>A0A086TA15</accession>
<dbReference type="STRING" id="857340.A0A086TA15"/>
<dbReference type="PANTHER" id="PTHR42748:SF7">
    <property type="entry name" value="NMRA LIKE REDOX SENSOR 1-RELATED"/>
    <property type="match status" value="1"/>
</dbReference>
<name>A0A086TA15_HAPC1</name>
<comment type="caution">
    <text evidence="4">The sequence shown here is derived from an EMBL/GenBank/DDBJ whole genome shotgun (WGS) entry which is preliminary data.</text>
</comment>
<proteinExistence type="inferred from homology"/>
<evidence type="ECO:0000256" key="1">
    <source>
        <dbReference type="ARBA" id="ARBA00006328"/>
    </source>
</evidence>
<evidence type="ECO:0000313" key="4">
    <source>
        <dbReference type="EMBL" id="KFH46197.1"/>
    </source>
</evidence>
<keyword evidence="2" id="KW-0521">NADP</keyword>
<comment type="similarity">
    <text evidence="1">Belongs to the NmrA-type oxidoreductase family.</text>
</comment>
<dbReference type="GO" id="GO:0005634">
    <property type="term" value="C:nucleus"/>
    <property type="evidence" value="ECO:0007669"/>
    <property type="project" value="TreeGrafter"/>
</dbReference>
<dbReference type="InterPro" id="IPR008030">
    <property type="entry name" value="NmrA-like"/>
</dbReference>
<dbReference type="Gene3D" id="3.40.50.720">
    <property type="entry name" value="NAD(P)-binding Rossmann-like Domain"/>
    <property type="match status" value="1"/>
</dbReference>
<dbReference type="InterPro" id="IPR051164">
    <property type="entry name" value="NmrA-like_oxidored"/>
</dbReference>
<keyword evidence="5" id="KW-1185">Reference proteome</keyword>
<evidence type="ECO:0000256" key="2">
    <source>
        <dbReference type="ARBA" id="ARBA00022857"/>
    </source>
</evidence>
<dbReference type="Proteomes" id="UP000029964">
    <property type="component" value="Unassembled WGS sequence"/>
</dbReference>
<feature type="domain" description="NmrA-like" evidence="3">
    <location>
        <begin position="4"/>
        <end position="283"/>
    </location>
</feature>
<sequence length="329" mass="35270">MAPKTITIFGATGAQGSSVINSLLKNASNDFTLRGITRNANSDKSNALRARGVEMVQADGLVKDDMVSALKGSWGVFVNTNSDDPAIGQPGGPSETDLGKIIADAAAEVGVQHFVYSGMQSASKITNGAVPNQAFDEKNAIGEYAKAKGFKSTVIVSPGWYMENHLVEELAPIFGGFPFQADEDGYYTLRAPRWGGNDEINFIAIGDDFGDLVHGVFLDPEKYNGQLVQAMSESATAEQLVQAFAAATGKKSRFVPIDDWKSFETYGERSLETVKYMFGFCQHSGGLYYGVPNDLTVPRELKSAAVQAQGGGEVNLMTLGTFFKKHFAG</sequence>
<dbReference type="InterPro" id="IPR036291">
    <property type="entry name" value="NAD(P)-bd_dom_sf"/>
</dbReference>
<dbReference type="CDD" id="cd05251">
    <property type="entry name" value="NmrA_like_SDR_a"/>
    <property type="match status" value="1"/>
</dbReference>
<dbReference type="PANTHER" id="PTHR42748">
    <property type="entry name" value="NITROGEN METABOLITE REPRESSION PROTEIN NMRA FAMILY MEMBER"/>
    <property type="match status" value="1"/>
</dbReference>
<dbReference type="SUPFAM" id="SSF51735">
    <property type="entry name" value="NAD(P)-binding Rossmann-fold domains"/>
    <property type="match status" value="1"/>
</dbReference>
<dbReference type="Gene3D" id="3.90.25.10">
    <property type="entry name" value="UDP-galactose 4-epimerase, domain 1"/>
    <property type="match status" value="1"/>
</dbReference>
<evidence type="ECO:0000259" key="3">
    <source>
        <dbReference type="Pfam" id="PF05368"/>
    </source>
</evidence>
<dbReference type="HOGENOM" id="CLU_007383_8_5_1"/>
<gene>
    <name evidence="4" type="ORF">ACRE_030280</name>
</gene>
<evidence type="ECO:0000313" key="5">
    <source>
        <dbReference type="Proteomes" id="UP000029964"/>
    </source>
</evidence>
<dbReference type="OrthoDB" id="300709at2759"/>
<protein>
    <submittedName>
        <fullName evidence="4">NmrA-like family domain-containing protein-like protein</fullName>
    </submittedName>
</protein>
<dbReference type="Pfam" id="PF05368">
    <property type="entry name" value="NmrA"/>
    <property type="match status" value="1"/>
</dbReference>